<dbReference type="InParanoid" id="T1FSA5"/>
<dbReference type="SUPFAM" id="SSF81383">
    <property type="entry name" value="F-box domain"/>
    <property type="match status" value="1"/>
</dbReference>
<dbReference type="InterPro" id="IPR035999">
    <property type="entry name" value="Sec7_dom_sf"/>
</dbReference>
<reference evidence="4" key="1">
    <citation type="submission" date="2012-12" db="EMBL/GenBank/DDBJ databases">
        <authorList>
            <person name="Hellsten U."/>
            <person name="Grimwood J."/>
            <person name="Chapman J.A."/>
            <person name="Shapiro H."/>
            <person name="Aerts A."/>
            <person name="Otillar R.P."/>
            <person name="Terry A.Y."/>
            <person name="Boore J.L."/>
            <person name="Simakov O."/>
            <person name="Marletaz F."/>
            <person name="Cho S.-J."/>
            <person name="Edsinger-Gonzales E."/>
            <person name="Havlak P."/>
            <person name="Kuo D.-H."/>
            <person name="Larsson T."/>
            <person name="Lv J."/>
            <person name="Arendt D."/>
            <person name="Savage R."/>
            <person name="Osoegawa K."/>
            <person name="de Jong P."/>
            <person name="Lindberg D.R."/>
            <person name="Seaver E.C."/>
            <person name="Weisblat D.A."/>
            <person name="Putnam N.H."/>
            <person name="Grigoriev I.V."/>
            <person name="Rokhsar D.S."/>
        </authorList>
    </citation>
    <scope>NUCLEOTIDE SEQUENCE</scope>
</reference>
<dbReference type="InterPro" id="IPR023394">
    <property type="entry name" value="Sec7_C_sf"/>
</dbReference>
<sequence>MGQMLRRVQELEKEVGSKNHISNSHVSICKKFPDLTQLPPEISLLVLSNLNATDLCLAACVWQDLGNDEILWHSLCRNQWQMVSAYKKVMDGTFSYKKLYMQLDEATLTFNADPNLGIEYLLKNKLVDDDPYEIACYLHTCRNIDIEKKRLYVSKRPDVLDEIMKLQNFENQFLPNALRRFFRETATPGERNDYLSMLVKKFVQRFCVCNPQLQLSQDTLYVVCFSLIMLSVDLTSPQIKNKMSKREFIRNVRRAVMNGVDDEFVGHLYDNVYLVGHVAPKAS</sequence>
<dbReference type="Gene3D" id="1.10.1000.11">
    <property type="entry name" value="Arf Nucleotide-binding Site Opener,domain 2"/>
    <property type="match status" value="1"/>
</dbReference>
<evidence type="ECO:0000313" key="2">
    <source>
        <dbReference type="EMBL" id="ESO08602.1"/>
    </source>
</evidence>
<accession>T1FSA5</accession>
<dbReference type="SMART" id="SM00222">
    <property type="entry name" value="Sec7"/>
    <property type="match status" value="1"/>
</dbReference>
<dbReference type="CTD" id="20211702"/>
<dbReference type="InterPro" id="IPR036047">
    <property type="entry name" value="F-box-like_dom_sf"/>
</dbReference>
<dbReference type="Gene3D" id="1.20.1280.50">
    <property type="match status" value="1"/>
</dbReference>
<dbReference type="STRING" id="6412.T1FSA5"/>
<evidence type="ECO:0000259" key="1">
    <source>
        <dbReference type="PROSITE" id="PS50190"/>
    </source>
</evidence>
<dbReference type="AlphaFoldDB" id="T1FSA5"/>
<dbReference type="GeneID" id="20211702"/>
<protein>
    <recommendedName>
        <fullName evidence="1">SEC7 domain-containing protein</fullName>
    </recommendedName>
</protein>
<dbReference type="HOGENOM" id="CLU_057531_1_0_1"/>
<dbReference type="EnsemblMetazoa" id="HelroT190783">
    <property type="protein sequence ID" value="HelroP190783"/>
    <property type="gene ID" value="HelroG190783"/>
</dbReference>
<dbReference type="OrthoDB" id="430364at2759"/>
<dbReference type="Gene3D" id="1.10.220.20">
    <property type="match status" value="1"/>
</dbReference>
<dbReference type="OMA" id="NANPHEG"/>
<dbReference type="PANTHER" id="PTHR10663">
    <property type="entry name" value="GUANYL-NUCLEOTIDE EXCHANGE FACTOR"/>
    <property type="match status" value="1"/>
</dbReference>
<feature type="domain" description="SEC7" evidence="1">
    <location>
        <begin position="92"/>
        <end position="275"/>
    </location>
</feature>
<gene>
    <name evidence="3" type="primary">20211702</name>
    <name evidence="2" type="ORF">HELRODRAFT_190783</name>
</gene>
<dbReference type="EMBL" id="AMQM01003292">
    <property type="status" value="NOT_ANNOTATED_CDS"/>
    <property type="molecule type" value="Genomic_DNA"/>
</dbReference>
<evidence type="ECO:0000313" key="3">
    <source>
        <dbReference type="EnsemblMetazoa" id="HelroP190783"/>
    </source>
</evidence>
<dbReference type="SUPFAM" id="SSF48425">
    <property type="entry name" value="Sec7 domain"/>
    <property type="match status" value="1"/>
</dbReference>
<dbReference type="KEGG" id="hro:HELRODRAFT_190783"/>
<proteinExistence type="predicted"/>
<dbReference type="InterPro" id="IPR000904">
    <property type="entry name" value="Sec7_dom"/>
</dbReference>
<dbReference type="GO" id="GO:0005085">
    <property type="term" value="F:guanyl-nucleotide exchange factor activity"/>
    <property type="evidence" value="ECO:0000318"/>
    <property type="project" value="GO_Central"/>
</dbReference>
<dbReference type="GO" id="GO:0032012">
    <property type="term" value="P:regulation of ARF protein signal transduction"/>
    <property type="evidence" value="ECO:0007669"/>
    <property type="project" value="InterPro"/>
</dbReference>
<reference evidence="3" key="3">
    <citation type="submission" date="2015-06" db="UniProtKB">
        <authorList>
            <consortium name="EnsemblMetazoa"/>
        </authorList>
    </citation>
    <scope>IDENTIFICATION</scope>
</reference>
<dbReference type="InterPro" id="IPR048003">
    <property type="entry name" value="FBXO8_F-box"/>
</dbReference>
<dbReference type="PROSITE" id="PS50190">
    <property type="entry name" value="SEC7"/>
    <property type="match status" value="1"/>
</dbReference>
<dbReference type="Proteomes" id="UP000015101">
    <property type="component" value="Unassembled WGS sequence"/>
</dbReference>
<keyword evidence="4" id="KW-1185">Reference proteome</keyword>
<dbReference type="EMBL" id="KB096080">
    <property type="protein sequence ID" value="ESO08602.1"/>
    <property type="molecule type" value="Genomic_DNA"/>
</dbReference>
<dbReference type="InterPro" id="IPR001810">
    <property type="entry name" value="F-box_dom"/>
</dbReference>
<organism evidence="3 4">
    <name type="scientific">Helobdella robusta</name>
    <name type="common">Californian leech</name>
    <dbReference type="NCBI Taxonomy" id="6412"/>
    <lineage>
        <taxon>Eukaryota</taxon>
        <taxon>Metazoa</taxon>
        <taxon>Spiralia</taxon>
        <taxon>Lophotrochozoa</taxon>
        <taxon>Annelida</taxon>
        <taxon>Clitellata</taxon>
        <taxon>Hirudinea</taxon>
        <taxon>Rhynchobdellida</taxon>
        <taxon>Glossiphoniidae</taxon>
        <taxon>Helobdella</taxon>
    </lineage>
</organism>
<dbReference type="eggNOG" id="KOG0929">
    <property type="taxonomic scope" value="Eukaryota"/>
</dbReference>
<dbReference type="Pfam" id="PF12937">
    <property type="entry name" value="F-box-like"/>
    <property type="match status" value="1"/>
</dbReference>
<reference evidence="2 4" key="2">
    <citation type="journal article" date="2013" name="Nature">
        <title>Insights into bilaterian evolution from three spiralian genomes.</title>
        <authorList>
            <person name="Simakov O."/>
            <person name="Marletaz F."/>
            <person name="Cho S.J."/>
            <person name="Edsinger-Gonzales E."/>
            <person name="Havlak P."/>
            <person name="Hellsten U."/>
            <person name="Kuo D.H."/>
            <person name="Larsson T."/>
            <person name="Lv J."/>
            <person name="Arendt D."/>
            <person name="Savage R."/>
            <person name="Osoegawa K."/>
            <person name="de Jong P."/>
            <person name="Grimwood J."/>
            <person name="Chapman J.A."/>
            <person name="Shapiro H."/>
            <person name="Aerts A."/>
            <person name="Otillar R.P."/>
            <person name="Terry A.Y."/>
            <person name="Boore J.L."/>
            <person name="Grigoriev I.V."/>
            <person name="Lindberg D.R."/>
            <person name="Seaver E.C."/>
            <person name="Weisblat D.A."/>
            <person name="Putnam N.H."/>
            <person name="Rokhsar D.S."/>
        </authorList>
    </citation>
    <scope>NUCLEOTIDE SEQUENCE</scope>
</reference>
<dbReference type="RefSeq" id="XP_009013532.1">
    <property type="nucleotide sequence ID" value="XM_009015284.1"/>
</dbReference>
<dbReference type="PANTHER" id="PTHR10663:SF372">
    <property type="entry name" value="F-BOX ONLY PROTEIN 8"/>
    <property type="match status" value="1"/>
</dbReference>
<evidence type="ECO:0000313" key="4">
    <source>
        <dbReference type="Proteomes" id="UP000015101"/>
    </source>
</evidence>
<dbReference type="Pfam" id="PF01369">
    <property type="entry name" value="Sec7"/>
    <property type="match status" value="1"/>
</dbReference>
<name>T1FSA5_HELRO</name>
<dbReference type="CDD" id="cd22088">
    <property type="entry name" value="F-box_FBXO8"/>
    <property type="match status" value="1"/>
</dbReference>